<organism evidence="3 4">
    <name type="scientific">Metabacillus lacus</name>
    <dbReference type="NCBI Taxonomy" id="1983721"/>
    <lineage>
        <taxon>Bacteria</taxon>
        <taxon>Bacillati</taxon>
        <taxon>Bacillota</taxon>
        <taxon>Bacilli</taxon>
        <taxon>Bacillales</taxon>
        <taxon>Bacillaceae</taxon>
        <taxon>Metabacillus</taxon>
    </lineage>
</organism>
<feature type="coiled-coil region" evidence="1">
    <location>
        <begin position="35"/>
        <end position="62"/>
    </location>
</feature>
<evidence type="ECO:0000256" key="1">
    <source>
        <dbReference type="SAM" id="Coils"/>
    </source>
</evidence>
<comment type="caution">
    <text evidence="3">The sequence shown here is derived from an EMBL/GenBank/DDBJ whole genome shotgun (WGS) entry which is preliminary data.</text>
</comment>
<feature type="compositionally biased region" description="Basic and acidic residues" evidence="2">
    <location>
        <begin position="85"/>
        <end position="95"/>
    </location>
</feature>
<gene>
    <name evidence="3" type="ORF">GJU40_07010</name>
</gene>
<feature type="region of interest" description="Disordered" evidence="2">
    <location>
        <begin position="70"/>
        <end position="95"/>
    </location>
</feature>
<protein>
    <recommendedName>
        <fullName evidence="5">Spore coat protein</fullName>
    </recommendedName>
</protein>
<evidence type="ECO:0000256" key="2">
    <source>
        <dbReference type="SAM" id="MobiDB-lite"/>
    </source>
</evidence>
<dbReference type="RefSeq" id="WP_154307046.1">
    <property type="nucleotide sequence ID" value="NZ_WKKI01000008.1"/>
</dbReference>
<dbReference type="Proteomes" id="UP000448867">
    <property type="component" value="Unassembled WGS sequence"/>
</dbReference>
<dbReference type="AlphaFoldDB" id="A0A7X2IYA9"/>
<evidence type="ECO:0000313" key="3">
    <source>
        <dbReference type="EMBL" id="MRX71921.1"/>
    </source>
</evidence>
<accession>A0A7X2IYA9</accession>
<proteinExistence type="predicted"/>
<reference evidence="3 4" key="1">
    <citation type="submission" date="2019-11" db="EMBL/GenBank/DDBJ databases">
        <title>Bacillus lacus genome.</title>
        <authorList>
            <person name="Allen C.J."/>
            <person name="Newman J.D."/>
        </authorList>
    </citation>
    <scope>NUCLEOTIDE SEQUENCE [LARGE SCALE GENOMIC DNA]</scope>
    <source>
        <strain evidence="3 4">KCTC 33946</strain>
    </source>
</reference>
<name>A0A7X2IYA9_9BACI</name>
<evidence type="ECO:0000313" key="4">
    <source>
        <dbReference type="Proteomes" id="UP000448867"/>
    </source>
</evidence>
<sequence length="95" mass="11222">MSEHKDKMNEISASLMKLFVADVFSRHNITDSEKRKLSKEQKDQIKEIVADLKDKVEDFLENQKTKKITEETFEPETPQNVTLRELLKKNKKKDD</sequence>
<evidence type="ECO:0008006" key="5">
    <source>
        <dbReference type="Google" id="ProtNLM"/>
    </source>
</evidence>
<dbReference type="EMBL" id="WKKI01000008">
    <property type="protein sequence ID" value="MRX71921.1"/>
    <property type="molecule type" value="Genomic_DNA"/>
</dbReference>
<dbReference type="OrthoDB" id="2888331at2"/>
<keyword evidence="1" id="KW-0175">Coiled coil</keyword>
<keyword evidence="4" id="KW-1185">Reference proteome</keyword>